<name>A0A975U7A5_9PROT</name>
<sequence>MRRILGRANSLNVMKVLWACAELGLNFVREDLGGPFGGLDTPAYRALNPNRLVPVLVEPDGWSMWESNAILRYLAATYGKGTALWPDDPRARARADQWMDWQQTAANAALGPAFVQMYRTPPEKRDETVIAKSLARAAEVFRLLEEHLAAQPFVAGEAFSLGDIPIGCHVYRYLHMPIERPDFPALAAYHARLSARPGYAAHVAVGVT</sequence>
<dbReference type="SFLD" id="SFLDS00019">
    <property type="entry name" value="Glutathione_Transferase_(cytos"/>
    <property type="match status" value="1"/>
</dbReference>
<dbReference type="CDD" id="cd03047">
    <property type="entry name" value="GST_N_2"/>
    <property type="match status" value="1"/>
</dbReference>
<dbReference type="EMBL" id="CP076448">
    <property type="protein sequence ID" value="QXM26346.1"/>
    <property type="molecule type" value="Genomic_DNA"/>
</dbReference>
<dbReference type="AlphaFoldDB" id="A0A975U7A5"/>
<dbReference type="Pfam" id="PF13409">
    <property type="entry name" value="GST_N_2"/>
    <property type="match status" value="1"/>
</dbReference>
<protein>
    <submittedName>
        <fullName evidence="5">Glutathione S-transferase</fullName>
    </submittedName>
</protein>
<dbReference type="InterPro" id="IPR004046">
    <property type="entry name" value="GST_C"/>
</dbReference>
<evidence type="ECO:0000259" key="4">
    <source>
        <dbReference type="PROSITE" id="PS50405"/>
    </source>
</evidence>
<keyword evidence="2" id="KW-0808">Transferase</keyword>
<evidence type="ECO:0000256" key="1">
    <source>
        <dbReference type="ARBA" id="ARBA00007409"/>
    </source>
</evidence>
<reference evidence="5" key="1">
    <citation type="submission" date="2021-06" db="EMBL/GenBank/DDBJ databases">
        <title>Elioraea tepida, sp. nov., a moderately thermophilic aerobic anoxygenic phototrophic bacterium isolated from an alkaline siliceous hot spring mat community in Yellowstone National Park, WY, USA.</title>
        <authorList>
            <person name="Saini M.K."/>
            <person name="Yoshida S."/>
            <person name="Sebastian A."/>
            <person name="Hirose S."/>
            <person name="Hara E."/>
            <person name="Tamaki H."/>
            <person name="Soulier N.T."/>
            <person name="Albert I."/>
            <person name="Hanada S."/>
            <person name="Bryant D.A."/>
            <person name="Tank M."/>
        </authorList>
    </citation>
    <scope>NUCLEOTIDE SEQUENCE</scope>
    <source>
        <strain evidence="5">MS-P2</strain>
    </source>
</reference>
<organism evidence="5 6">
    <name type="scientific">Elioraea tepida</name>
    <dbReference type="NCBI Taxonomy" id="2843330"/>
    <lineage>
        <taxon>Bacteria</taxon>
        <taxon>Pseudomonadati</taxon>
        <taxon>Pseudomonadota</taxon>
        <taxon>Alphaproteobacteria</taxon>
        <taxon>Acetobacterales</taxon>
        <taxon>Elioraeaceae</taxon>
        <taxon>Elioraea</taxon>
    </lineage>
</organism>
<dbReference type="SFLD" id="SFLDG01150">
    <property type="entry name" value="Main.1:_Beta-like"/>
    <property type="match status" value="1"/>
</dbReference>
<keyword evidence="6" id="KW-1185">Reference proteome</keyword>
<accession>A0A975U7A5</accession>
<dbReference type="CDD" id="cd03180">
    <property type="entry name" value="GST_C_2"/>
    <property type="match status" value="1"/>
</dbReference>
<evidence type="ECO:0000259" key="3">
    <source>
        <dbReference type="PROSITE" id="PS50404"/>
    </source>
</evidence>
<gene>
    <name evidence="5" type="ORF">KO353_13585</name>
</gene>
<dbReference type="InterPro" id="IPR010987">
    <property type="entry name" value="Glutathione-S-Trfase_C-like"/>
</dbReference>
<dbReference type="PROSITE" id="PS50404">
    <property type="entry name" value="GST_NTER"/>
    <property type="match status" value="1"/>
</dbReference>
<dbReference type="FunFam" id="3.40.30.10:FF:000039">
    <property type="entry name" value="Glutathione S-transferase domain"/>
    <property type="match status" value="1"/>
</dbReference>
<dbReference type="PANTHER" id="PTHR44051:SF19">
    <property type="entry name" value="DISULFIDE-BOND OXIDOREDUCTASE YFCG"/>
    <property type="match status" value="1"/>
</dbReference>
<dbReference type="Pfam" id="PF00043">
    <property type="entry name" value="GST_C"/>
    <property type="match status" value="1"/>
</dbReference>
<proteinExistence type="inferred from homology"/>
<dbReference type="GO" id="GO:0016740">
    <property type="term" value="F:transferase activity"/>
    <property type="evidence" value="ECO:0007669"/>
    <property type="project" value="UniProtKB-KW"/>
</dbReference>
<evidence type="ECO:0000313" key="5">
    <source>
        <dbReference type="EMBL" id="QXM26346.1"/>
    </source>
</evidence>
<dbReference type="KEGG" id="elio:KO353_13585"/>
<evidence type="ECO:0000313" key="6">
    <source>
        <dbReference type="Proteomes" id="UP000694001"/>
    </source>
</evidence>
<dbReference type="InterPro" id="IPR004045">
    <property type="entry name" value="Glutathione_S-Trfase_N"/>
</dbReference>
<feature type="domain" description="GST N-terminal" evidence="3">
    <location>
        <begin position="1"/>
        <end position="82"/>
    </location>
</feature>
<dbReference type="SFLD" id="SFLDG00358">
    <property type="entry name" value="Main_(cytGST)"/>
    <property type="match status" value="1"/>
</dbReference>
<evidence type="ECO:0000256" key="2">
    <source>
        <dbReference type="ARBA" id="ARBA00022679"/>
    </source>
</evidence>
<feature type="domain" description="GST C-terminal" evidence="4">
    <location>
        <begin position="88"/>
        <end position="208"/>
    </location>
</feature>
<dbReference type="InterPro" id="IPR040079">
    <property type="entry name" value="Glutathione_S-Trfase"/>
</dbReference>
<dbReference type="PANTHER" id="PTHR44051">
    <property type="entry name" value="GLUTATHIONE S-TRANSFERASE-RELATED"/>
    <property type="match status" value="1"/>
</dbReference>
<comment type="similarity">
    <text evidence="1">Belongs to the GST superfamily.</text>
</comment>
<dbReference type="PROSITE" id="PS50405">
    <property type="entry name" value="GST_CTER"/>
    <property type="match status" value="1"/>
</dbReference>
<dbReference type="Proteomes" id="UP000694001">
    <property type="component" value="Chromosome"/>
</dbReference>